<evidence type="ECO:0000313" key="2">
    <source>
        <dbReference type="Proteomes" id="UP001138681"/>
    </source>
</evidence>
<organism evidence="1 2">
    <name type="scientific">Erythrobacter crassostreae</name>
    <dbReference type="NCBI Taxonomy" id="2828328"/>
    <lineage>
        <taxon>Bacteria</taxon>
        <taxon>Pseudomonadati</taxon>
        <taxon>Pseudomonadota</taxon>
        <taxon>Alphaproteobacteria</taxon>
        <taxon>Sphingomonadales</taxon>
        <taxon>Erythrobacteraceae</taxon>
        <taxon>Erythrobacter/Porphyrobacter group</taxon>
        <taxon>Erythrobacter</taxon>
    </lineage>
</organism>
<comment type="caution">
    <text evidence="1">The sequence shown here is derived from an EMBL/GenBank/DDBJ whole genome shotgun (WGS) entry which is preliminary data.</text>
</comment>
<sequence>MEARVGLRVVGDAETSLIPFASVDFVNEGGLSICAEYRGRFASDYQSHSGGVRVRLEF</sequence>
<dbReference type="AlphaFoldDB" id="A0A9X1F2H2"/>
<gene>
    <name evidence="1" type="ORF">KCG46_05670</name>
</gene>
<dbReference type="RefSeq" id="WP_218404310.1">
    <property type="nucleotide sequence ID" value="NZ_JAGSPC010000001.1"/>
</dbReference>
<proteinExistence type="predicted"/>
<name>A0A9X1F2H2_9SPHN</name>
<dbReference type="EMBL" id="JAGSPC010000001">
    <property type="protein sequence ID" value="MBV7259065.1"/>
    <property type="molecule type" value="Genomic_DNA"/>
</dbReference>
<protein>
    <submittedName>
        <fullName evidence="1">Uncharacterized protein</fullName>
    </submittedName>
</protein>
<accession>A0A9X1F2H2</accession>
<reference evidence="1" key="1">
    <citation type="submission" date="2021-04" db="EMBL/GenBank/DDBJ databases">
        <authorList>
            <person name="Pira H."/>
            <person name="Risdian C."/>
            <person name="Wink J."/>
        </authorList>
    </citation>
    <scope>NUCLEOTIDE SEQUENCE</scope>
    <source>
        <strain evidence="1">WH158</strain>
    </source>
</reference>
<dbReference type="Proteomes" id="UP001138681">
    <property type="component" value="Unassembled WGS sequence"/>
</dbReference>
<evidence type="ECO:0000313" key="1">
    <source>
        <dbReference type="EMBL" id="MBV7259065.1"/>
    </source>
</evidence>
<keyword evidence="2" id="KW-1185">Reference proteome</keyword>